<name>A0A382Y9V9_9ZZZZ</name>
<proteinExistence type="predicted"/>
<organism evidence="1">
    <name type="scientific">marine metagenome</name>
    <dbReference type="NCBI Taxonomy" id="408172"/>
    <lineage>
        <taxon>unclassified sequences</taxon>
        <taxon>metagenomes</taxon>
        <taxon>ecological metagenomes</taxon>
    </lineage>
</organism>
<reference evidence="1" key="1">
    <citation type="submission" date="2018-05" db="EMBL/GenBank/DDBJ databases">
        <authorList>
            <person name="Lanie J.A."/>
            <person name="Ng W.-L."/>
            <person name="Kazmierczak K.M."/>
            <person name="Andrzejewski T.M."/>
            <person name="Davidsen T.M."/>
            <person name="Wayne K.J."/>
            <person name="Tettelin H."/>
            <person name="Glass J.I."/>
            <person name="Rusch D."/>
            <person name="Podicherti R."/>
            <person name="Tsui H.-C.T."/>
            <person name="Winkler M.E."/>
        </authorList>
    </citation>
    <scope>NUCLEOTIDE SEQUENCE</scope>
</reference>
<sequence length="146" mass="16572">MSDVMTAFSTPMTPSQIMDQDDLAQAILDLENGLVEPIEDLQLAYQLAHHVKPVIDRMTTPGAVDDVSLDSLAPEATLGESEDKTRRQRRAIIKMPQLDSPMPEMETLSIEDKARWILMERFISLEQHEEILGLQFNDSEREAHLQ</sequence>
<gene>
    <name evidence="1" type="ORF">METZ01_LOCUS432754</name>
</gene>
<evidence type="ECO:0000313" key="1">
    <source>
        <dbReference type="EMBL" id="SVD79900.1"/>
    </source>
</evidence>
<accession>A0A382Y9V9</accession>
<dbReference type="EMBL" id="UINC01173996">
    <property type="protein sequence ID" value="SVD79900.1"/>
    <property type="molecule type" value="Genomic_DNA"/>
</dbReference>
<dbReference type="AlphaFoldDB" id="A0A382Y9V9"/>
<protein>
    <submittedName>
        <fullName evidence="1">Uncharacterized protein</fullName>
    </submittedName>
</protein>
<feature type="non-terminal residue" evidence="1">
    <location>
        <position position="146"/>
    </location>
</feature>